<keyword evidence="2" id="KW-1185">Reference proteome</keyword>
<dbReference type="VEuPathDB" id="FungiDB:FFUJ_13095"/>
<dbReference type="GeneID" id="35406551"/>
<dbReference type="AlphaFoldDB" id="S0DWT6"/>
<sequence length="41" mass="4435">MARDSFDGTSHPLFMTDMAETLPLVRVGEKLQVKAAAVSVD</sequence>
<name>S0DWT6_GIBF5</name>
<dbReference type="RefSeq" id="XP_023429006.1">
    <property type="nucleotide sequence ID" value="XM_023575740.1"/>
</dbReference>
<evidence type="ECO:0000313" key="2">
    <source>
        <dbReference type="Proteomes" id="UP000016800"/>
    </source>
</evidence>
<evidence type="ECO:0000313" key="1">
    <source>
        <dbReference type="EMBL" id="CCT66925.1"/>
    </source>
</evidence>
<protein>
    <submittedName>
        <fullName evidence="1">Uncharacterized protein</fullName>
    </submittedName>
</protein>
<dbReference type="EMBL" id="HF679026">
    <property type="protein sequence ID" value="CCT66925.1"/>
    <property type="molecule type" value="Genomic_DNA"/>
</dbReference>
<proteinExistence type="predicted"/>
<gene>
    <name evidence="1" type="ORF">FFUJ_13095</name>
</gene>
<accession>S0DWT6</accession>
<dbReference type="Proteomes" id="UP000016800">
    <property type="component" value="Chromosome IV"/>
</dbReference>
<dbReference type="HOGENOM" id="CLU_3279568_0_0_1"/>
<organism evidence="1 2">
    <name type="scientific">Gibberella fujikuroi (strain CBS 195.34 / IMI 58289 / NRRL A-6831)</name>
    <name type="common">Bakanae and foot rot disease fungus</name>
    <name type="synonym">Fusarium fujikuroi</name>
    <dbReference type="NCBI Taxonomy" id="1279085"/>
    <lineage>
        <taxon>Eukaryota</taxon>
        <taxon>Fungi</taxon>
        <taxon>Dikarya</taxon>
        <taxon>Ascomycota</taxon>
        <taxon>Pezizomycotina</taxon>
        <taxon>Sordariomycetes</taxon>
        <taxon>Hypocreomycetidae</taxon>
        <taxon>Hypocreales</taxon>
        <taxon>Nectriaceae</taxon>
        <taxon>Fusarium</taxon>
        <taxon>Fusarium fujikuroi species complex</taxon>
    </lineage>
</organism>
<reference evidence="2" key="1">
    <citation type="journal article" date="2013" name="PLoS Pathog.">
        <title>Deciphering the cryptic genome: genome-wide analyses of the rice pathogen Fusarium fujikuroi reveal complex regulation of secondary metabolism and novel metabolites.</title>
        <authorList>
            <person name="Wiemann P."/>
            <person name="Sieber C.M."/>
            <person name="von Bargen K.W."/>
            <person name="Studt L."/>
            <person name="Niehaus E.M."/>
            <person name="Espino J.J."/>
            <person name="Huss K."/>
            <person name="Michielse C.B."/>
            <person name="Albermann S."/>
            <person name="Wagner D."/>
            <person name="Bergner S.V."/>
            <person name="Connolly L.R."/>
            <person name="Fischer A."/>
            <person name="Reuter G."/>
            <person name="Kleigrewe K."/>
            <person name="Bald T."/>
            <person name="Wingfield B.D."/>
            <person name="Ophir R."/>
            <person name="Freeman S."/>
            <person name="Hippler M."/>
            <person name="Smith K.M."/>
            <person name="Brown D.W."/>
            <person name="Proctor R.H."/>
            <person name="Munsterkotter M."/>
            <person name="Freitag M."/>
            <person name="Humpf H.U."/>
            <person name="Guldener U."/>
            <person name="Tudzynski B."/>
        </authorList>
    </citation>
    <scope>NUCLEOTIDE SEQUENCE [LARGE SCALE GENOMIC DNA]</scope>
    <source>
        <strain evidence="2">CBS 195.34 / IMI 58289 / NRRL A-6831</strain>
    </source>
</reference>